<proteinExistence type="predicted"/>
<dbReference type="Proteomes" id="UP000761264">
    <property type="component" value="Unassembled WGS sequence"/>
</dbReference>
<evidence type="ECO:0008006" key="3">
    <source>
        <dbReference type="Google" id="ProtNLM"/>
    </source>
</evidence>
<dbReference type="RefSeq" id="WP_167226989.1">
    <property type="nucleotide sequence ID" value="NZ_JAAQPH010000014.1"/>
</dbReference>
<comment type="caution">
    <text evidence="1">The sequence shown here is derived from an EMBL/GenBank/DDBJ whole genome shotgun (WGS) entry which is preliminary data.</text>
</comment>
<evidence type="ECO:0000313" key="1">
    <source>
        <dbReference type="EMBL" id="NIA70402.1"/>
    </source>
</evidence>
<sequence>MTGLSAPAQDFDFSGFVAGETRIFPDKAQFPGQNNSHISPSLVIQPELRYRWNGRDDRITFVPFLRLDADDENRTHVDIRELNWYRQADDWDVVLGVSKVFWGVAESRHLIDIVNQTDLVESPDQEDKLGQPMANLNLLRDWGTLSFFVLPGFRERTFPDDDARLRGALPIDDDPSYESSAEEWHVDFALRYSQTIGDWDFGLAHFYGTSREPQLIPTVDSDGNAFLRQRYDLIHQTSLDAQYTTGPWLLKLEALTRDGHDGDRFFAAVGGFEYTFFGAFESNTDLGLLAEYLHDGRDSGTPATPFEDDIFLGTRLALNDVEDTELLAGVILDLDQEERIFSVEFERRLSDNLNLEIEGQVFDNIDSNDLLSGFEDDSFVEIRLSWFF</sequence>
<name>A0A967EZQ3_9PROT</name>
<protein>
    <recommendedName>
        <fullName evidence="3">Porin</fullName>
    </recommendedName>
</protein>
<dbReference type="AlphaFoldDB" id="A0A967EZQ3"/>
<dbReference type="EMBL" id="JAAQPH010000014">
    <property type="protein sequence ID" value="NIA70402.1"/>
    <property type="molecule type" value="Genomic_DNA"/>
</dbReference>
<organism evidence="1 2">
    <name type="scientific">Pelagibius litoralis</name>
    <dbReference type="NCBI Taxonomy" id="374515"/>
    <lineage>
        <taxon>Bacteria</taxon>
        <taxon>Pseudomonadati</taxon>
        <taxon>Pseudomonadota</taxon>
        <taxon>Alphaproteobacteria</taxon>
        <taxon>Rhodospirillales</taxon>
        <taxon>Rhodovibrionaceae</taxon>
        <taxon>Pelagibius</taxon>
    </lineage>
</organism>
<keyword evidence="2" id="KW-1185">Reference proteome</keyword>
<reference evidence="1" key="1">
    <citation type="submission" date="2020-03" db="EMBL/GenBank/DDBJ databases">
        <title>Genome of Pelagibius litoralis DSM 21314T.</title>
        <authorList>
            <person name="Wang G."/>
        </authorList>
    </citation>
    <scope>NUCLEOTIDE SEQUENCE</scope>
    <source>
        <strain evidence="1">DSM 21314</strain>
    </source>
</reference>
<evidence type="ECO:0000313" key="2">
    <source>
        <dbReference type="Proteomes" id="UP000761264"/>
    </source>
</evidence>
<gene>
    <name evidence="1" type="ORF">HBA54_17495</name>
</gene>
<accession>A0A967EZQ3</accession>